<accession>A0A1H8AK24</accession>
<reference evidence="3 4" key="1">
    <citation type="submission" date="2016-10" db="EMBL/GenBank/DDBJ databases">
        <authorList>
            <person name="de Groot N.N."/>
        </authorList>
    </citation>
    <scope>NUCLEOTIDE SEQUENCE [LARGE SCALE GENOMIC DNA]</scope>
    <source>
        <strain evidence="3 4">CGMCC 1.5070</strain>
    </source>
</reference>
<dbReference type="STRING" id="474960.SAMN05216180_1388"/>
<evidence type="ECO:0000313" key="4">
    <source>
        <dbReference type="Proteomes" id="UP000199158"/>
    </source>
</evidence>
<dbReference type="OrthoDB" id="9778998at2"/>
<dbReference type="Proteomes" id="UP000199158">
    <property type="component" value="Unassembled WGS sequence"/>
</dbReference>
<keyword evidence="4" id="KW-1185">Reference proteome</keyword>
<dbReference type="InterPro" id="IPR019198">
    <property type="entry name" value="Beta_propeller_containing"/>
</dbReference>
<evidence type="ECO:0000313" key="3">
    <source>
        <dbReference type="EMBL" id="SEM71080.1"/>
    </source>
</evidence>
<keyword evidence="2" id="KW-1133">Transmembrane helix</keyword>
<feature type="transmembrane region" description="Helical" evidence="2">
    <location>
        <begin position="59"/>
        <end position="80"/>
    </location>
</feature>
<dbReference type="Pfam" id="PF09826">
    <property type="entry name" value="Beta_propel"/>
    <property type="match status" value="1"/>
</dbReference>
<organism evidence="3 4">
    <name type="scientific">Hydrogenoanaerobacterium saccharovorans</name>
    <dbReference type="NCBI Taxonomy" id="474960"/>
    <lineage>
        <taxon>Bacteria</taxon>
        <taxon>Bacillati</taxon>
        <taxon>Bacillota</taxon>
        <taxon>Clostridia</taxon>
        <taxon>Eubacteriales</taxon>
        <taxon>Oscillospiraceae</taxon>
        <taxon>Hydrogenoanaerobacterium</taxon>
    </lineage>
</organism>
<gene>
    <name evidence="3" type="ORF">SAMN05216180_1388</name>
</gene>
<keyword evidence="2" id="KW-0812">Transmembrane</keyword>
<proteinExistence type="predicted"/>
<feature type="region of interest" description="Disordered" evidence="1">
    <location>
        <begin position="149"/>
        <end position="191"/>
    </location>
</feature>
<dbReference type="RefSeq" id="WP_092752974.1">
    <property type="nucleotide sequence ID" value="NZ_FOCG01000001.1"/>
</dbReference>
<sequence>MADLNKKQDNNLEYLSQKLEELDRGISVPESVKASQLLERMKNPPPQLKVVKTVKWQKAAGIAAAFVLVLGSVLYGNLYVNKQSDGFVASSQNTEMAMDAAPIEGAPEAGTAKAFAAPPSSLDEENSQIEGMSGYFAKDYAQIREELKSIQDKPQIMQKKQPDEKVDDGESEKHPDTGGGEDLLTGGNDAGDIYTTNAQTQNVDEADIVKTDGKNLYYLYTPVPQNDDDQTQPVIKIIDAKSLETRSTIHFPQNTYATDMFLAGNKLAVMYAYDSFYTVPIYRVYDTGVEQKGTHSIEATTLSVYDVSDAEKPVNERKFEQQGNYINSRLVNDTVYLVTESYVPANAHLKEVTDEMLIPSVRDTAVSSNIQKLPASDICIPSQVTDRSYMMVSSISLTNPNSSSTKAVLGGGSTVYMSPNNLYIAGSITDDTTREETTSLLKFSIENGNIQLLAQGNVPGAIDGQFALDESSAGDLRIATTREYYVNPAAAQAELEKRRIKREQIQAERNAWFAAYNKAVEQGRGEEFKKETPKPWVHVEESPEVNADSNKSNPLQRTTSNNVYVLDESLQRIGTLEGLALDENIYSVRYIGDIAYIVTFKQVDPLFAIDLSNPNAPKVLGQLKILGFSEYLHPIGSDTLLGFGYDTVTNSGGNTTTTGLKLSLFDISNPMNLKETQVYRMGGAGSSSEAIYSHKAFMYYGDKNIIGVPVHLFKQEKPDTKFTFDGFYLFEVTSEKIEYLGSVSHSEGIKDVGTIYNQGLDVQRGVYIGDTVYTFSRSKVTAHSLTTLDKIAECALQ</sequence>
<keyword evidence="2" id="KW-0472">Membrane</keyword>
<evidence type="ECO:0000256" key="2">
    <source>
        <dbReference type="SAM" id="Phobius"/>
    </source>
</evidence>
<name>A0A1H8AK24_9FIRM</name>
<dbReference type="EMBL" id="FOCG01000001">
    <property type="protein sequence ID" value="SEM71080.1"/>
    <property type="molecule type" value="Genomic_DNA"/>
</dbReference>
<dbReference type="AlphaFoldDB" id="A0A1H8AK24"/>
<protein>
    <submittedName>
        <fullName evidence="3">Secreted protein containing C-terminal beta-propeller domain</fullName>
    </submittedName>
</protein>
<evidence type="ECO:0000256" key="1">
    <source>
        <dbReference type="SAM" id="MobiDB-lite"/>
    </source>
</evidence>